<reference evidence="1 2" key="1">
    <citation type="submission" date="2019-07" db="EMBL/GenBank/DDBJ databases">
        <title>Genomic Encyclopedia of Archaeal and Bacterial Type Strains, Phase II (KMG-II): from individual species to whole genera.</title>
        <authorList>
            <person name="Goeker M."/>
        </authorList>
    </citation>
    <scope>NUCLEOTIDE SEQUENCE [LARGE SCALE GENOMIC DNA]</scope>
    <source>
        <strain evidence="1 2">DSM 14571</strain>
    </source>
</reference>
<proteinExistence type="predicted"/>
<gene>
    <name evidence="1" type="ORF">LX74_03996</name>
</gene>
<organism evidence="1 2">
    <name type="scientific">Elizabethkingia miricola</name>
    <name type="common">Chryseobacterium miricola</name>
    <dbReference type="NCBI Taxonomy" id="172045"/>
    <lineage>
        <taxon>Bacteria</taxon>
        <taxon>Pseudomonadati</taxon>
        <taxon>Bacteroidota</taxon>
        <taxon>Flavobacteriia</taxon>
        <taxon>Flavobacteriales</taxon>
        <taxon>Weeksellaceae</taxon>
        <taxon>Elizabethkingia</taxon>
    </lineage>
</organism>
<accession>A0ABY3NB78</accession>
<evidence type="ECO:0000313" key="1">
    <source>
        <dbReference type="EMBL" id="TYO84197.1"/>
    </source>
</evidence>
<sequence length="217" mass="24182">MKNVTFIHNRTGEIMPKVKCAGFDVIEFNDNDVYSCFIEKDGNRYVVASFAVEDFSMVISEIAEDSKESRTTLVGSPESAGVGIVGVEFSEKPNVHIDFHGIASPISAFDEEDESMTDFEMNGRLLEASLILDCNVMDLIYIKETVKHRGFTADDKAELRGYGFVIKETFEKTITDLTGGSSSVSKGRVCTLMFTLDYIKRRRKKAKKANASNAKQK</sequence>
<dbReference type="EMBL" id="VNHK01000022">
    <property type="protein sequence ID" value="TYO84197.1"/>
    <property type="molecule type" value="Genomic_DNA"/>
</dbReference>
<comment type="caution">
    <text evidence="1">The sequence shown here is derived from an EMBL/GenBank/DDBJ whole genome shotgun (WGS) entry which is preliminary data.</text>
</comment>
<protein>
    <submittedName>
        <fullName evidence="1">Uncharacterized protein</fullName>
    </submittedName>
</protein>
<keyword evidence="2" id="KW-1185">Reference proteome</keyword>
<evidence type="ECO:0000313" key="2">
    <source>
        <dbReference type="Proteomes" id="UP000324513"/>
    </source>
</evidence>
<dbReference type="Proteomes" id="UP000324513">
    <property type="component" value="Unassembled WGS sequence"/>
</dbReference>
<dbReference type="RefSeq" id="WP_065082064.1">
    <property type="nucleotide sequence ID" value="NZ_FLSS01000019.1"/>
</dbReference>
<name>A0ABY3NB78_ELIMR</name>